<proteinExistence type="predicted"/>
<accession>A0A8H3L603</accession>
<comment type="caution">
    <text evidence="2">The sequence shown here is derived from an EMBL/GenBank/DDBJ whole genome shotgun (WGS) entry which is preliminary data.</text>
</comment>
<dbReference type="EMBL" id="BLAL01000060">
    <property type="protein sequence ID" value="GES82448.1"/>
    <property type="molecule type" value="Genomic_DNA"/>
</dbReference>
<reference evidence="2" key="1">
    <citation type="submission" date="2019-10" db="EMBL/GenBank/DDBJ databases">
        <title>Conservation and host-specific expression of non-tandemly repeated heterogenous ribosome RNA gene in arbuscular mycorrhizal fungi.</title>
        <authorList>
            <person name="Maeda T."/>
            <person name="Kobayashi Y."/>
            <person name="Nakagawa T."/>
            <person name="Ezawa T."/>
            <person name="Yamaguchi K."/>
            <person name="Bino T."/>
            <person name="Nishimoto Y."/>
            <person name="Shigenobu S."/>
            <person name="Kawaguchi M."/>
        </authorList>
    </citation>
    <scope>NUCLEOTIDE SEQUENCE</scope>
    <source>
        <strain evidence="2">HR1</strain>
    </source>
</reference>
<evidence type="ECO:0000313" key="3">
    <source>
        <dbReference type="Proteomes" id="UP000615446"/>
    </source>
</evidence>
<feature type="compositionally biased region" description="Polar residues" evidence="1">
    <location>
        <begin position="114"/>
        <end position="123"/>
    </location>
</feature>
<dbReference type="Proteomes" id="UP000615446">
    <property type="component" value="Unassembled WGS sequence"/>
</dbReference>
<organism evidence="2 3">
    <name type="scientific">Rhizophagus clarus</name>
    <dbReference type="NCBI Taxonomy" id="94130"/>
    <lineage>
        <taxon>Eukaryota</taxon>
        <taxon>Fungi</taxon>
        <taxon>Fungi incertae sedis</taxon>
        <taxon>Mucoromycota</taxon>
        <taxon>Glomeromycotina</taxon>
        <taxon>Glomeromycetes</taxon>
        <taxon>Glomerales</taxon>
        <taxon>Glomeraceae</taxon>
        <taxon>Rhizophagus</taxon>
    </lineage>
</organism>
<protein>
    <submittedName>
        <fullName evidence="2">Uncharacterized protein</fullName>
    </submittedName>
</protein>
<gene>
    <name evidence="2" type="ORF">RCL2_000965400</name>
</gene>
<name>A0A8H3L603_9GLOM</name>
<dbReference type="AlphaFoldDB" id="A0A8H3L603"/>
<evidence type="ECO:0000256" key="1">
    <source>
        <dbReference type="SAM" id="MobiDB-lite"/>
    </source>
</evidence>
<feature type="region of interest" description="Disordered" evidence="1">
    <location>
        <begin position="114"/>
        <end position="170"/>
    </location>
</feature>
<evidence type="ECO:0000313" key="2">
    <source>
        <dbReference type="EMBL" id="GES82448.1"/>
    </source>
</evidence>
<sequence>MASLLETCSYNTYDEFISHFIKMFFSSLKSSYAINSHFMLNKTGVNELKKLRQRGFFEKTEALKPLITQAIQHHLNEDIATVISRASKNRDINNASYIPKLAITQEMDIDISSPAQHQSNPVTPLTHAELTPKGKGKKKNKNKNNPTVDLNFAGSWDKKPAQTASSSTQPLPRLRTLLTTWRYPSQHLYQICMT</sequence>